<dbReference type="InterPro" id="IPR055357">
    <property type="entry name" value="LRR_At1g61320_AtMIF1"/>
</dbReference>
<evidence type="ECO:0000313" key="2">
    <source>
        <dbReference type="EMBL" id="PNT65588.1"/>
    </source>
</evidence>
<reference evidence="2" key="2">
    <citation type="submission" date="2017-06" db="EMBL/GenBank/DDBJ databases">
        <title>WGS assembly of Brachypodium distachyon.</title>
        <authorList>
            <consortium name="The International Brachypodium Initiative"/>
            <person name="Lucas S."/>
            <person name="Harmon-Smith M."/>
            <person name="Lail K."/>
            <person name="Tice H."/>
            <person name="Grimwood J."/>
            <person name="Bruce D."/>
            <person name="Barry K."/>
            <person name="Shu S."/>
            <person name="Lindquist E."/>
            <person name="Wang M."/>
            <person name="Pitluck S."/>
            <person name="Vogel J.P."/>
            <person name="Garvin D.F."/>
            <person name="Mockler T.C."/>
            <person name="Schmutz J."/>
            <person name="Rokhsar D."/>
            <person name="Bevan M.W."/>
        </authorList>
    </citation>
    <scope>NUCLEOTIDE SEQUENCE</scope>
    <source>
        <strain evidence="2">Bd21</strain>
    </source>
</reference>
<evidence type="ECO:0000313" key="3">
    <source>
        <dbReference type="EnsemblPlants" id="PNT65588"/>
    </source>
</evidence>
<dbReference type="PANTHER" id="PTHR34145:SF29">
    <property type="entry name" value="F-BOX DOMAIN-CONTAINING PROTEIN"/>
    <property type="match status" value="1"/>
</dbReference>
<protein>
    <recommendedName>
        <fullName evidence="1">F-box domain-containing protein</fullName>
    </recommendedName>
</protein>
<feature type="domain" description="F-box" evidence="1">
    <location>
        <begin position="16"/>
        <end position="70"/>
    </location>
</feature>
<reference evidence="3" key="3">
    <citation type="submission" date="2018-08" db="UniProtKB">
        <authorList>
            <consortium name="EnsemblPlants"/>
        </authorList>
    </citation>
    <scope>IDENTIFICATION</scope>
    <source>
        <strain evidence="3">cv. Bd21</strain>
    </source>
</reference>
<dbReference type="AlphaFoldDB" id="A0A2K2CU78"/>
<dbReference type="InterPro" id="IPR001810">
    <property type="entry name" value="F-box_dom"/>
</dbReference>
<dbReference type="EMBL" id="CM000883">
    <property type="protein sequence ID" value="PNT65588.1"/>
    <property type="molecule type" value="Genomic_DNA"/>
</dbReference>
<dbReference type="PROSITE" id="PS50181">
    <property type="entry name" value="FBOX"/>
    <property type="match status" value="1"/>
</dbReference>
<dbReference type="PANTHER" id="PTHR34145">
    <property type="entry name" value="OS02G0105600 PROTEIN"/>
    <property type="match status" value="1"/>
</dbReference>
<dbReference type="InterPro" id="IPR032675">
    <property type="entry name" value="LRR_dom_sf"/>
</dbReference>
<evidence type="ECO:0000259" key="1">
    <source>
        <dbReference type="PROSITE" id="PS50181"/>
    </source>
</evidence>
<evidence type="ECO:0000313" key="4">
    <source>
        <dbReference type="Proteomes" id="UP000008810"/>
    </source>
</evidence>
<dbReference type="RefSeq" id="XP_024318919.1">
    <property type="nucleotide sequence ID" value="XM_024463151.1"/>
</dbReference>
<dbReference type="InterPro" id="IPR036047">
    <property type="entry name" value="F-box-like_dom_sf"/>
</dbReference>
<dbReference type="Pfam" id="PF00646">
    <property type="entry name" value="F-box"/>
    <property type="match status" value="1"/>
</dbReference>
<dbReference type="Pfam" id="PF23622">
    <property type="entry name" value="LRR_At1g61320_AtMIF1"/>
    <property type="match status" value="1"/>
</dbReference>
<reference evidence="2 3" key="1">
    <citation type="journal article" date="2010" name="Nature">
        <title>Genome sequencing and analysis of the model grass Brachypodium distachyon.</title>
        <authorList>
            <consortium name="International Brachypodium Initiative"/>
        </authorList>
    </citation>
    <scope>NUCLEOTIDE SEQUENCE [LARGE SCALE GENOMIC DNA]</scope>
    <source>
        <strain evidence="2 3">Bd21</strain>
    </source>
</reference>
<dbReference type="Gramene" id="PNT65588">
    <property type="protein sequence ID" value="PNT65588"/>
    <property type="gene ID" value="BRADI_4g44736v3"/>
</dbReference>
<name>A0A2K2CU78_BRADI</name>
<dbReference type="SUPFAM" id="SSF52047">
    <property type="entry name" value="RNI-like"/>
    <property type="match status" value="1"/>
</dbReference>
<dbReference type="SUPFAM" id="SSF81383">
    <property type="entry name" value="F-box domain"/>
    <property type="match status" value="1"/>
</dbReference>
<dbReference type="Proteomes" id="UP000008810">
    <property type="component" value="Chromosome 4"/>
</dbReference>
<keyword evidence="4" id="KW-1185">Reference proteome</keyword>
<proteinExistence type="predicted"/>
<dbReference type="CDD" id="cd09917">
    <property type="entry name" value="F-box_SF"/>
    <property type="match status" value="1"/>
</dbReference>
<accession>A0A2K2CU78</accession>
<gene>
    <name evidence="3" type="primary">LOC112272427</name>
    <name evidence="2" type="ORF">BRADI_4g44736v3</name>
</gene>
<dbReference type="STRING" id="15368.A0A2K2CU78"/>
<organism evidence="2">
    <name type="scientific">Brachypodium distachyon</name>
    <name type="common">Purple false brome</name>
    <name type="synonym">Trachynia distachya</name>
    <dbReference type="NCBI Taxonomy" id="15368"/>
    <lineage>
        <taxon>Eukaryota</taxon>
        <taxon>Viridiplantae</taxon>
        <taxon>Streptophyta</taxon>
        <taxon>Embryophyta</taxon>
        <taxon>Tracheophyta</taxon>
        <taxon>Spermatophyta</taxon>
        <taxon>Magnoliopsida</taxon>
        <taxon>Liliopsida</taxon>
        <taxon>Poales</taxon>
        <taxon>Poaceae</taxon>
        <taxon>BOP clade</taxon>
        <taxon>Pooideae</taxon>
        <taxon>Stipodae</taxon>
        <taxon>Brachypodieae</taxon>
        <taxon>Brachypodium</taxon>
    </lineage>
</organism>
<dbReference type="Gene3D" id="3.80.10.10">
    <property type="entry name" value="Ribonuclease Inhibitor"/>
    <property type="match status" value="1"/>
</dbReference>
<dbReference type="InterPro" id="IPR053772">
    <property type="entry name" value="At1g61320/At1g61330-like"/>
</dbReference>
<dbReference type="GeneID" id="112272427"/>
<dbReference type="KEGG" id="bdi:112272427"/>
<dbReference type="EnsemblPlants" id="PNT65588">
    <property type="protein sequence ID" value="PNT65588"/>
    <property type="gene ID" value="BRADI_4g44736v3"/>
</dbReference>
<sequence>MDRSMTKLGSCLGAGTTKLDDLPEDILCVVFSRLPMRDAARAGASCCTLLRVWRRQPDLIFDEDTLFRRGGTGTDLVRLVDATLLRHRTDTALQTLTVRSSCLHGDAAASVRGWLRFALGSTVTRRLTLDLSLAAAASSRNSCCLYDFPPLGAAAATALEHLHLRSGSLLLKKPPPKLTNLAAVVLDTVRVTSQGLERFLSSCYKLESLELRRCDQIVHVRVPPAPRRLDLQVHRCRSVRSIRLSESHVTSLVFTGQNRRRRLLVVGQQGAQDTRRATFNLQYGRPSFPDEPPEAAAAAALDRRLDPTSLAHAMPRLETLSLSLSILIRLKLSPNQRFLHLKHLNLSRSMDGNKRSDFRRFRFVVYFLRAAPALESLKLHLLRTAPALDASPGSLHLPTEQPRSPHQGLKAVHITGFSADLALLQLALYILENARALERLSLDPTQQDERDWPDMIHSYPGWFRKMTLAQEAIDMHIGPVVESMSAAGSRTIQLLGLFHLCGSD</sequence>
<dbReference type="OrthoDB" id="10669023at2759"/>